<dbReference type="PROSITE" id="PS51755">
    <property type="entry name" value="OMPR_PHOB"/>
    <property type="match status" value="1"/>
</dbReference>
<keyword evidence="6" id="KW-1185">Reference proteome</keyword>
<dbReference type="InterPro" id="IPR016032">
    <property type="entry name" value="Sig_transdc_resp-reg_C-effctor"/>
</dbReference>
<comment type="caution">
    <text evidence="5">The sequence shown here is derived from an EMBL/GenBank/DDBJ whole genome shotgun (WGS) entry which is preliminary data.</text>
</comment>
<evidence type="ECO:0000313" key="5">
    <source>
        <dbReference type="EMBL" id="MBB1155509.1"/>
    </source>
</evidence>
<protein>
    <submittedName>
        <fullName evidence="5">AfsR/SARP family transcriptional regulator</fullName>
    </submittedName>
</protein>
<dbReference type="InterPro" id="IPR027417">
    <property type="entry name" value="P-loop_NTPase"/>
</dbReference>
<evidence type="ECO:0000256" key="1">
    <source>
        <dbReference type="ARBA" id="ARBA00005820"/>
    </source>
</evidence>
<dbReference type="SUPFAM" id="SSF48452">
    <property type="entry name" value="TPR-like"/>
    <property type="match status" value="3"/>
</dbReference>
<dbReference type="InterPro" id="IPR036388">
    <property type="entry name" value="WH-like_DNA-bd_sf"/>
</dbReference>
<evidence type="ECO:0000256" key="2">
    <source>
        <dbReference type="ARBA" id="ARBA00023125"/>
    </source>
</evidence>
<dbReference type="EMBL" id="JACGZW010000006">
    <property type="protein sequence ID" value="MBB1155509.1"/>
    <property type="molecule type" value="Genomic_DNA"/>
</dbReference>
<organism evidence="5 6">
    <name type="scientific">Amycolatopsis dendrobii</name>
    <dbReference type="NCBI Taxonomy" id="2760662"/>
    <lineage>
        <taxon>Bacteria</taxon>
        <taxon>Bacillati</taxon>
        <taxon>Actinomycetota</taxon>
        <taxon>Actinomycetes</taxon>
        <taxon>Pseudonocardiales</taxon>
        <taxon>Pseudonocardiaceae</taxon>
        <taxon>Amycolatopsis</taxon>
    </lineage>
</organism>
<name>A0A7W3VYR1_9PSEU</name>
<accession>A0A7W3VYR1</accession>
<dbReference type="CDD" id="cd15831">
    <property type="entry name" value="BTAD"/>
    <property type="match status" value="1"/>
</dbReference>
<reference evidence="5 6" key="1">
    <citation type="submission" date="2020-08" db="EMBL/GenBank/DDBJ databases">
        <title>Amycolatopsis sp. nov. DR6-1 isolated from Dendrobium heterocarpum.</title>
        <authorList>
            <person name="Tedsree N."/>
            <person name="Kuncharoen N."/>
            <person name="Likhitwitayawuid K."/>
            <person name="Tanasupawat S."/>
        </authorList>
    </citation>
    <scope>NUCLEOTIDE SEQUENCE [LARGE SCALE GENOMIC DNA]</scope>
    <source>
        <strain evidence="5 6">DR6-1</strain>
    </source>
</reference>
<dbReference type="Pfam" id="PF00486">
    <property type="entry name" value="Trans_reg_C"/>
    <property type="match status" value="1"/>
</dbReference>
<gene>
    <name evidence="5" type="ORF">H4281_20375</name>
</gene>
<dbReference type="Proteomes" id="UP000526734">
    <property type="component" value="Unassembled WGS sequence"/>
</dbReference>
<keyword evidence="2 3" id="KW-0238">DNA-binding</keyword>
<dbReference type="Pfam" id="PF03704">
    <property type="entry name" value="BTAD"/>
    <property type="match status" value="1"/>
</dbReference>
<proteinExistence type="inferred from homology"/>
<dbReference type="GO" id="GO:0000160">
    <property type="term" value="P:phosphorelay signal transduction system"/>
    <property type="evidence" value="ECO:0007669"/>
    <property type="project" value="InterPro"/>
</dbReference>
<dbReference type="GO" id="GO:0016887">
    <property type="term" value="F:ATP hydrolysis activity"/>
    <property type="evidence" value="ECO:0007669"/>
    <property type="project" value="InterPro"/>
</dbReference>
<feature type="DNA-binding region" description="OmpR/PhoB-type" evidence="3">
    <location>
        <begin position="1"/>
        <end position="97"/>
    </location>
</feature>
<dbReference type="InterPro" id="IPR005158">
    <property type="entry name" value="BTAD"/>
</dbReference>
<sequence>MRIGLLGPLEVRNDDGAAVEITGARLRTLLSALALEPGRVVSAGQLVDAVWGTRPPATANALQALVSRLRRIGTRLDSTPSGYRLPEATVDAARFEELVTAARTASDEKRVVLLREALNLWRGPALGDVSDAQFFQGHIARLNELRLSATEEYAEAAIRLGHGADLTEELSKLLSEHPLRERLAASLMLSLQAAGRPAEALQVFTRIRMALADELGADPAAELSAAHTKILRETVSDEDVARTNLRAGLTSFVGRNTEVTRVAKLVGEYRLTTLTGPGGAGKTRLATETGRHLLTGRGGVWFAELASVTNGADVPQAVLDALGLREQMYTGSRASGTPRERATRALRNRDAVLVLDNCEHVIEAAAELADHLLGECPRLRILATSREPLALTGEALWPVEPLTLPAEGATSVEAMSCASVRLLADRAAAVRPGFTVDESTVDEVVRICRALDGMPLAVELAAARLRSMSVSQLAARLDDRFRLLTAGSRTALPRHRTLRAVVDWSWDLLEPEERRLLRRLSVFSGGATADAAEAVCGGTPELLSALVDKSLLAVSEDAEPRYRMLETIKAYGLEQLTVADEREELRQAHAEWFASFAETGDKYLRRAEQIEWLARFAAEHGNLMSAVRGAIAAGEATTALRLATSCAWFWMLTGHKTEAQEVIEAALALPGEVDRELRAMGYAMAALLLTIGMSSETSADELGRKALELSRDSQNSLLRSIIPVFTQSGDTSAMKSTLDKLLSDEDPWLRAHARLHRARAQLNLRHDSAAQEADTREAVRLFRQSGERWGLSLALNSLAEVVSRRGELEEAVSCYEESIQVVSEIGSAEDVLFARGRQAHLFWQLGDTAAAKAAAAAAERDARTVPFPDSLAFLAHTKADLARWRGDLAEARVELNRAEALLSESEPHPLFRAMIHHSHAYLDAQLGDLPTARDRRREALALADASGEVLYLSIVLVGIADHAVRLDRPVAAADLLAAADHVRGGPHLALPDATAAAAAVQAQPSGTVDDPVALAYDVLS</sequence>
<dbReference type="PANTHER" id="PTHR47691">
    <property type="entry name" value="REGULATOR-RELATED"/>
    <property type="match status" value="1"/>
</dbReference>
<dbReference type="PANTHER" id="PTHR47691:SF3">
    <property type="entry name" value="HTH-TYPE TRANSCRIPTIONAL REGULATOR RV0890C-RELATED"/>
    <property type="match status" value="1"/>
</dbReference>
<evidence type="ECO:0000256" key="3">
    <source>
        <dbReference type="PROSITE-ProRule" id="PRU01091"/>
    </source>
</evidence>
<dbReference type="GO" id="GO:0006355">
    <property type="term" value="P:regulation of DNA-templated transcription"/>
    <property type="evidence" value="ECO:0007669"/>
    <property type="project" value="InterPro"/>
</dbReference>
<dbReference type="SMART" id="SM00862">
    <property type="entry name" value="Trans_reg_C"/>
    <property type="match status" value="1"/>
</dbReference>
<dbReference type="InterPro" id="IPR001867">
    <property type="entry name" value="OmpR/PhoB-type_DNA-bd"/>
</dbReference>
<evidence type="ECO:0000313" key="6">
    <source>
        <dbReference type="Proteomes" id="UP000526734"/>
    </source>
</evidence>
<dbReference type="Pfam" id="PF13401">
    <property type="entry name" value="AAA_22"/>
    <property type="match status" value="1"/>
</dbReference>
<dbReference type="InterPro" id="IPR049945">
    <property type="entry name" value="AAA_22"/>
</dbReference>
<dbReference type="SUPFAM" id="SSF46894">
    <property type="entry name" value="C-terminal effector domain of the bipartite response regulators"/>
    <property type="match status" value="1"/>
</dbReference>
<dbReference type="SUPFAM" id="SSF52540">
    <property type="entry name" value="P-loop containing nucleoside triphosphate hydrolases"/>
    <property type="match status" value="1"/>
</dbReference>
<dbReference type="AlphaFoldDB" id="A0A7W3VYR1"/>
<feature type="domain" description="OmpR/PhoB-type" evidence="4">
    <location>
        <begin position="1"/>
        <end position="97"/>
    </location>
</feature>
<evidence type="ECO:0000259" key="4">
    <source>
        <dbReference type="PROSITE" id="PS51755"/>
    </source>
</evidence>
<comment type="similarity">
    <text evidence="1">Belongs to the AfsR/DnrI/RedD regulatory family.</text>
</comment>
<dbReference type="GO" id="GO:0003677">
    <property type="term" value="F:DNA binding"/>
    <property type="evidence" value="ECO:0007669"/>
    <property type="project" value="UniProtKB-UniRule"/>
</dbReference>
<dbReference type="PRINTS" id="PR00364">
    <property type="entry name" value="DISEASERSIST"/>
</dbReference>
<dbReference type="Gene3D" id="1.10.10.10">
    <property type="entry name" value="Winged helix-like DNA-binding domain superfamily/Winged helix DNA-binding domain"/>
    <property type="match status" value="1"/>
</dbReference>
<dbReference type="RefSeq" id="WP_182892518.1">
    <property type="nucleotide sequence ID" value="NZ_JACGZW010000006.1"/>
</dbReference>
<dbReference type="InterPro" id="IPR058852">
    <property type="entry name" value="HTH_77"/>
</dbReference>
<dbReference type="Pfam" id="PF25872">
    <property type="entry name" value="HTH_77"/>
    <property type="match status" value="1"/>
</dbReference>
<dbReference type="SMART" id="SM01043">
    <property type="entry name" value="BTAD"/>
    <property type="match status" value="1"/>
</dbReference>
<dbReference type="Gene3D" id="1.25.40.10">
    <property type="entry name" value="Tetratricopeptide repeat domain"/>
    <property type="match status" value="2"/>
</dbReference>
<dbReference type="InterPro" id="IPR011990">
    <property type="entry name" value="TPR-like_helical_dom_sf"/>
</dbReference>